<sequence length="159" mass="17148">MLMVSIMFIVLHFFFFSFVVSAAHPISLSAVLIAMSLVGGVFLMKIKISWFFYILVLVFLGGVMVVIIYMSTLAANEKFSSSISPVSSVTSAGLMLSGLVVLKFKHLTEHTTAGLVASGSLYESGLMSGLIFLMVYLLLALVAVVKLVKFESGPLVARL</sequence>
<feature type="transmembrane region" description="Helical" evidence="1">
    <location>
        <begin position="50"/>
        <end position="71"/>
    </location>
</feature>
<proteinExistence type="predicted"/>
<feature type="transmembrane region" description="Helical" evidence="1">
    <location>
        <begin position="83"/>
        <end position="104"/>
    </location>
</feature>
<dbReference type="AlphaFoldDB" id="F1ADJ9"/>
<keyword evidence="2" id="KW-0732">Signal</keyword>
<feature type="transmembrane region" description="Helical" evidence="1">
    <location>
        <begin position="125"/>
        <end position="145"/>
    </location>
</feature>
<reference evidence="3" key="1">
    <citation type="journal article" date="2011" name="BMC Genomics">
        <title>Distinctive mitochondrial genome of Calanoid copepod Calanus sinicus with multiple large non-coding regions and reshuffled gene order: Useful molecular markers for phylogenetic and population studies.</title>
        <authorList>
            <person name="Wang M."/>
            <person name="Sun S."/>
            <person name="Li C."/>
            <person name="Shen X."/>
        </authorList>
    </citation>
    <scope>NUCLEOTIDE SEQUENCE</scope>
</reference>
<gene>
    <name evidence="3" type="primary">ND6</name>
</gene>
<accession>F1ADJ9</accession>
<organism evidence="3">
    <name type="scientific">Calanus sinicus</name>
    <name type="common">Copepod</name>
    <dbReference type="NCBI Taxonomy" id="114070"/>
    <lineage>
        <taxon>Eukaryota</taxon>
        <taxon>Metazoa</taxon>
        <taxon>Ecdysozoa</taxon>
        <taxon>Arthropoda</taxon>
        <taxon>Crustacea</taxon>
        <taxon>Multicrustacea</taxon>
        <taxon>Hexanauplia</taxon>
        <taxon>Copepoda</taxon>
        <taxon>Calanoida</taxon>
        <taxon>Calanidae</taxon>
        <taxon>Calanus</taxon>
    </lineage>
</organism>
<evidence type="ECO:0000256" key="1">
    <source>
        <dbReference type="SAM" id="Phobius"/>
    </source>
</evidence>
<name>F1ADJ9_CALSV</name>
<feature type="transmembrane region" description="Helical" evidence="1">
    <location>
        <begin position="6"/>
        <end position="38"/>
    </location>
</feature>
<dbReference type="EMBL" id="GU355641">
    <property type="protein sequence ID" value="ADB43168.1"/>
    <property type="molecule type" value="Genomic_DNA"/>
</dbReference>
<keyword evidence="1" id="KW-1133">Transmembrane helix</keyword>
<evidence type="ECO:0000256" key="2">
    <source>
        <dbReference type="SAM" id="SignalP"/>
    </source>
</evidence>
<keyword evidence="1" id="KW-0812">Transmembrane</keyword>
<keyword evidence="3" id="KW-0496">Mitochondrion</keyword>
<evidence type="ECO:0000313" key="3">
    <source>
        <dbReference type="EMBL" id="ADB43168.1"/>
    </source>
</evidence>
<protein>
    <submittedName>
        <fullName evidence="3">NADH dehydrogenase subunit 6</fullName>
    </submittedName>
</protein>
<feature type="signal peptide" evidence="2">
    <location>
        <begin position="1"/>
        <end position="22"/>
    </location>
</feature>
<feature type="chain" id="PRO_5003263297" evidence="2">
    <location>
        <begin position="23"/>
        <end position="159"/>
    </location>
</feature>
<geneLocation type="mitochondrion" evidence="3"/>
<keyword evidence="1" id="KW-0472">Membrane</keyword>